<protein>
    <submittedName>
        <fullName evidence="1">Uncharacterized protein</fullName>
    </submittedName>
</protein>
<proteinExistence type="predicted"/>
<dbReference type="Proteomes" id="UP001160148">
    <property type="component" value="Unassembled WGS sequence"/>
</dbReference>
<comment type="caution">
    <text evidence="1">The sequence shown here is derived from an EMBL/GenBank/DDBJ whole genome shotgun (WGS) entry which is preliminary data.</text>
</comment>
<keyword evidence="2" id="KW-1185">Reference proteome</keyword>
<dbReference type="AlphaFoldDB" id="A0AAV0XAS1"/>
<name>A0AAV0XAS1_9HEMI</name>
<dbReference type="EMBL" id="CARXXK010000004">
    <property type="protein sequence ID" value="CAI6365495.1"/>
    <property type="molecule type" value="Genomic_DNA"/>
</dbReference>
<evidence type="ECO:0000313" key="1">
    <source>
        <dbReference type="EMBL" id="CAI6365495.1"/>
    </source>
</evidence>
<evidence type="ECO:0000313" key="2">
    <source>
        <dbReference type="Proteomes" id="UP001160148"/>
    </source>
</evidence>
<sequence length="321" mass="37330">MDSSKKVNDSRNLSDNISSFQNTEGYNILDVQNDQKHTEDCLKRFKREYSDLMKKKNEIQSIKSSIKSNDIKSISPKICSKSIESSNINLYSSDELSISNLTELSSNNTIQLVEIDSDTMSDSNIDILSEDQKQKNNLYSQTFLKKNNNNEIDQHIDRHKHGKCNKEKLGCLHAESITKNFKKNQKNENIQNHEEDCIKFYGMLDELNNEIIKLKELFSKNTESNSFFNSMNLNNYNINRSTNITEMSAGEDLIDNKEYQSTQRNTFDEQMMHIIDHDDHDLYSNSKFDKNQIIFEGINHNNNECTNAHCSVHSYNTYYCD</sequence>
<reference evidence="1 2" key="1">
    <citation type="submission" date="2023-01" db="EMBL/GenBank/DDBJ databases">
        <authorList>
            <person name="Whitehead M."/>
        </authorList>
    </citation>
    <scope>NUCLEOTIDE SEQUENCE [LARGE SCALE GENOMIC DNA]</scope>
</reference>
<gene>
    <name evidence="1" type="ORF">MEUPH1_LOCUS20200</name>
</gene>
<accession>A0AAV0XAS1</accession>
<organism evidence="1 2">
    <name type="scientific">Macrosiphum euphorbiae</name>
    <name type="common">potato aphid</name>
    <dbReference type="NCBI Taxonomy" id="13131"/>
    <lineage>
        <taxon>Eukaryota</taxon>
        <taxon>Metazoa</taxon>
        <taxon>Ecdysozoa</taxon>
        <taxon>Arthropoda</taxon>
        <taxon>Hexapoda</taxon>
        <taxon>Insecta</taxon>
        <taxon>Pterygota</taxon>
        <taxon>Neoptera</taxon>
        <taxon>Paraneoptera</taxon>
        <taxon>Hemiptera</taxon>
        <taxon>Sternorrhyncha</taxon>
        <taxon>Aphidomorpha</taxon>
        <taxon>Aphidoidea</taxon>
        <taxon>Aphididae</taxon>
        <taxon>Macrosiphini</taxon>
        <taxon>Macrosiphum</taxon>
    </lineage>
</organism>